<keyword evidence="1" id="KW-0732">Signal</keyword>
<sequence length="345" mass="37440">MVRIISALILAVTAVCASAQEPLKLVDNPPDRHIVVPGDTLWAISGKFLQQPWRWPEIWQMNKAEIKNPHLIYPGDVVILDRSGTTPRLRIGKAIKSGSGTGKLQPQVHSEALPQVIPSIPPNIIEAFLSQPLVIEPGAHDGIARVVASQEDRTFMGNGDVAFVTGINDVSVVNWSIFRPGKPLKDPETGEVLGHEAFFLGNAKLVQPGEPAVVRIVLAKEEIGRGDRLLPTPPANIIAYAPHRPDQEVAAKVMSIYGGVNEGGKGSVVTFNRGRNDGLEVGHVVALFRNRVSLGFDEKGRRVSTSIPEERYALAFVFRTFDRVAYALVVESSKSVIVGDSARNP</sequence>
<dbReference type="AlphaFoldDB" id="A0A133XER2"/>
<dbReference type="Pfam" id="PF01476">
    <property type="entry name" value="LysM"/>
    <property type="match status" value="1"/>
</dbReference>
<accession>A0A133XER2</accession>
<dbReference type="InterPro" id="IPR052196">
    <property type="entry name" value="Bact_Kbp"/>
</dbReference>
<evidence type="ECO:0000256" key="1">
    <source>
        <dbReference type="SAM" id="SignalP"/>
    </source>
</evidence>
<comment type="caution">
    <text evidence="3">The sequence shown here is derived from an EMBL/GenBank/DDBJ whole genome shotgun (WGS) entry which is preliminary data.</text>
</comment>
<dbReference type="SUPFAM" id="SSF54106">
    <property type="entry name" value="LysM domain"/>
    <property type="match status" value="1"/>
</dbReference>
<gene>
    <name evidence="3" type="ORF">AT959_15785</name>
</gene>
<feature type="signal peptide" evidence="1">
    <location>
        <begin position="1"/>
        <end position="19"/>
    </location>
</feature>
<evidence type="ECO:0000313" key="3">
    <source>
        <dbReference type="EMBL" id="KXB29423.1"/>
    </source>
</evidence>
<protein>
    <submittedName>
        <fullName evidence="3">Peptidoglycan-binding protein</fullName>
    </submittedName>
</protein>
<organism evidence="3 4">
    <name type="scientific">Dechloromonas denitrificans</name>
    <dbReference type="NCBI Taxonomy" id="281362"/>
    <lineage>
        <taxon>Bacteria</taxon>
        <taxon>Pseudomonadati</taxon>
        <taxon>Pseudomonadota</taxon>
        <taxon>Betaproteobacteria</taxon>
        <taxon>Rhodocyclales</taxon>
        <taxon>Azonexaceae</taxon>
        <taxon>Dechloromonas</taxon>
    </lineage>
</organism>
<dbReference type="STRING" id="281362.AT959_15785"/>
<keyword evidence="4" id="KW-1185">Reference proteome</keyword>
<evidence type="ECO:0000313" key="4">
    <source>
        <dbReference type="Proteomes" id="UP000070186"/>
    </source>
</evidence>
<dbReference type="InterPro" id="IPR018392">
    <property type="entry name" value="LysM"/>
</dbReference>
<dbReference type="PANTHER" id="PTHR34700:SF4">
    <property type="entry name" value="PHAGE-LIKE ELEMENT PBSX PROTEIN XKDP"/>
    <property type="match status" value="1"/>
</dbReference>
<dbReference type="PANTHER" id="PTHR34700">
    <property type="entry name" value="POTASSIUM BINDING PROTEIN KBP"/>
    <property type="match status" value="1"/>
</dbReference>
<dbReference type="InterPro" id="IPR036779">
    <property type="entry name" value="LysM_dom_sf"/>
</dbReference>
<feature type="domain" description="LysM" evidence="2">
    <location>
        <begin position="31"/>
        <end position="80"/>
    </location>
</feature>
<dbReference type="Gene3D" id="3.10.350.10">
    <property type="entry name" value="LysM domain"/>
    <property type="match status" value="1"/>
</dbReference>
<dbReference type="RefSeq" id="WP_066885022.1">
    <property type="nucleotide sequence ID" value="NZ_LODL01000035.1"/>
</dbReference>
<evidence type="ECO:0000259" key="2">
    <source>
        <dbReference type="PROSITE" id="PS51782"/>
    </source>
</evidence>
<dbReference type="EMBL" id="LODL01000035">
    <property type="protein sequence ID" value="KXB29423.1"/>
    <property type="molecule type" value="Genomic_DNA"/>
</dbReference>
<dbReference type="Proteomes" id="UP000070186">
    <property type="component" value="Unassembled WGS sequence"/>
</dbReference>
<feature type="chain" id="PRO_5007459329" evidence="1">
    <location>
        <begin position="20"/>
        <end position="345"/>
    </location>
</feature>
<dbReference type="CDD" id="cd00118">
    <property type="entry name" value="LysM"/>
    <property type="match status" value="1"/>
</dbReference>
<name>A0A133XER2_9RHOO</name>
<proteinExistence type="predicted"/>
<dbReference type="SMART" id="SM00257">
    <property type="entry name" value="LysM"/>
    <property type="match status" value="1"/>
</dbReference>
<dbReference type="PROSITE" id="PS51782">
    <property type="entry name" value="LYSM"/>
    <property type="match status" value="1"/>
</dbReference>
<reference evidence="3 4" key="1">
    <citation type="submission" date="2015-12" db="EMBL/GenBank/DDBJ databases">
        <title>Nitrous oxide reduction kinetics distinguish bacteria harboring typical versus atypical NosZ.</title>
        <authorList>
            <person name="Yoon S."/>
            <person name="Nissen S."/>
            <person name="Park D."/>
            <person name="Sanford R.A."/>
            <person name="Loeffler F.E."/>
        </authorList>
    </citation>
    <scope>NUCLEOTIDE SEQUENCE [LARGE SCALE GENOMIC DNA]</scope>
    <source>
        <strain evidence="3 4">ATCC BAA-841</strain>
    </source>
</reference>